<dbReference type="AlphaFoldDB" id="A0A3A6PTQ9"/>
<gene>
    <name evidence="2" type="ORF">DM826_07905</name>
</gene>
<dbReference type="Gene3D" id="3.90.1530.10">
    <property type="entry name" value="Conserved hypothetical protein from pyrococcus furiosus pfu- 392566-001, ParB domain"/>
    <property type="match status" value="1"/>
</dbReference>
<dbReference type="RefSeq" id="WP_120102868.1">
    <property type="nucleotide sequence ID" value="NZ_QKNY01000012.1"/>
</dbReference>
<dbReference type="PANTHER" id="PTHR33375:SF1">
    <property type="entry name" value="CHROMOSOME-PARTITIONING PROTEIN PARB-RELATED"/>
    <property type="match status" value="1"/>
</dbReference>
<proteinExistence type="predicted"/>
<evidence type="ECO:0000313" key="2">
    <source>
        <dbReference type="EMBL" id="RJX42915.1"/>
    </source>
</evidence>
<keyword evidence="3" id="KW-1185">Reference proteome</keyword>
<name>A0A3A6PTQ9_9EURY</name>
<feature type="domain" description="ParB-like N-terminal" evidence="1">
    <location>
        <begin position="21"/>
        <end position="110"/>
    </location>
</feature>
<dbReference type="Pfam" id="PF02195">
    <property type="entry name" value="ParB_N"/>
    <property type="match status" value="1"/>
</dbReference>
<evidence type="ECO:0000313" key="3">
    <source>
        <dbReference type="Proteomes" id="UP000276588"/>
    </source>
</evidence>
<sequence>MSQAPSNPATNHDLLPDTYDELLPVGQLVHGEHNPRRVRPSETLKQSIAGFGINKPLIVRPDPNENDVYHITDGWQRYQAAVSCGWEQLPVRIYEDTLDALEATEMESIVREWSTYQWAQYCRSLADEIETDTQSKAERARQVAARTSREADTVRRYIDVLSLPDEVHVLLSDGPEGDEQQWSALKNFNADVRQYGDLQWQVADRLARNQSGLSEQRVIEIAATAVEFQTAEQGIEFVDLAVTNPEMRVDVLHRKVLFGKDYEQYLVIPRVSVKLSTAEKRAIMDHCHEHCKPLSEIVSESVTSLANEITDDDTESDANE</sequence>
<reference evidence="2 3" key="1">
    <citation type="submission" date="2018-06" db="EMBL/GenBank/DDBJ databases">
        <title>Halonotius sp. F13-13 a new haloarchaeeon isolated from a solar saltern from Isla Cristina, Huelva, Spain.</title>
        <authorList>
            <person name="Duran-Viseras A."/>
            <person name="Sanchez-Porro C."/>
            <person name="Ventosa A."/>
        </authorList>
    </citation>
    <scope>NUCLEOTIDE SEQUENCE [LARGE SCALE GENOMIC DNA]</scope>
    <source>
        <strain evidence="2 3">F13-13</strain>
    </source>
</reference>
<dbReference type="OrthoDB" id="385310at2157"/>
<organism evidence="2 3">
    <name type="scientific">Halonotius aquaticus</name>
    <dbReference type="NCBI Taxonomy" id="2216978"/>
    <lineage>
        <taxon>Archaea</taxon>
        <taxon>Methanobacteriati</taxon>
        <taxon>Methanobacteriota</taxon>
        <taxon>Stenosarchaea group</taxon>
        <taxon>Halobacteria</taxon>
        <taxon>Halobacteriales</taxon>
        <taxon>Haloferacaceae</taxon>
        <taxon>Halonotius</taxon>
    </lineage>
</organism>
<dbReference type="InterPro" id="IPR003115">
    <property type="entry name" value="ParB_N"/>
</dbReference>
<dbReference type="InterPro" id="IPR036086">
    <property type="entry name" value="ParB/Sulfiredoxin_sf"/>
</dbReference>
<dbReference type="Proteomes" id="UP000276588">
    <property type="component" value="Unassembled WGS sequence"/>
</dbReference>
<dbReference type="SUPFAM" id="SSF110849">
    <property type="entry name" value="ParB/Sulfiredoxin"/>
    <property type="match status" value="1"/>
</dbReference>
<comment type="caution">
    <text evidence="2">The sequence shown here is derived from an EMBL/GenBank/DDBJ whole genome shotgun (WGS) entry which is preliminary data.</text>
</comment>
<dbReference type="GO" id="GO:0007059">
    <property type="term" value="P:chromosome segregation"/>
    <property type="evidence" value="ECO:0007669"/>
    <property type="project" value="TreeGrafter"/>
</dbReference>
<dbReference type="GO" id="GO:0005694">
    <property type="term" value="C:chromosome"/>
    <property type="evidence" value="ECO:0007669"/>
    <property type="project" value="TreeGrafter"/>
</dbReference>
<dbReference type="EMBL" id="QKNY01000012">
    <property type="protein sequence ID" value="RJX42915.1"/>
    <property type="molecule type" value="Genomic_DNA"/>
</dbReference>
<protein>
    <recommendedName>
        <fullName evidence="1">ParB-like N-terminal domain-containing protein</fullName>
    </recommendedName>
</protein>
<dbReference type="InterPro" id="IPR050336">
    <property type="entry name" value="Chromosome_partition/occlusion"/>
</dbReference>
<accession>A0A3A6PTQ9</accession>
<dbReference type="SMART" id="SM00470">
    <property type="entry name" value="ParB"/>
    <property type="match status" value="1"/>
</dbReference>
<evidence type="ECO:0000259" key="1">
    <source>
        <dbReference type="SMART" id="SM00470"/>
    </source>
</evidence>
<dbReference type="PANTHER" id="PTHR33375">
    <property type="entry name" value="CHROMOSOME-PARTITIONING PROTEIN PARB-RELATED"/>
    <property type="match status" value="1"/>
</dbReference>